<keyword evidence="2 3" id="KW-0040">ANK repeat</keyword>
<dbReference type="Gene3D" id="1.25.40.20">
    <property type="entry name" value="Ankyrin repeat-containing domain"/>
    <property type="match status" value="7"/>
</dbReference>
<evidence type="ECO:0000256" key="1">
    <source>
        <dbReference type="ARBA" id="ARBA00022737"/>
    </source>
</evidence>
<feature type="repeat" description="ANK" evidence="3">
    <location>
        <begin position="1729"/>
        <end position="1761"/>
    </location>
</feature>
<name>A0A5N5CST0_9PEZI</name>
<accession>A0A5N5CST0</accession>
<dbReference type="Proteomes" id="UP000325902">
    <property type="component" value="Unassembled WGS sequence"/>
</dbReference>
<keyword evidence="1" id="KW-0677">Repeat</keyword>
<dbReference type="SUPFAM" id="SSF48403">
    <property type="entry name" value="Ankyrin repeat"/>
    <property type="match status" value="5"/>
</dbReference>
<dbReference type="Pfam" id="PF00023">
    <property type="entry name" value="Ank"/>
    <property type="match status" value="2"/>
</dbReference>
<feature type="repeat" description="ANK" evidence="3">
    <location>
        <begin position="1858"/>
        <end position="1890"/>
    </location>
</feature>
<evidence type="ECO:0000256" key="3">
    <source>
        <dbReference type="PROSITE-ProRule" id="PRU00023"/>
    </source>
</evidence>
<sequence>METTTVDGTESRTATPKFLWQRALGQADDDLRKTLLATKTNRRDVLKAVRKVVQEKRCQSLWKCWTYETAEKDVVIVRDLLEKILCWLDLIQANARLNPQCFSEDLQAAWRLTWSPFWFLLRKTTEDAQAFGEMVSDLAFALRLLVIYQVLETERPSQAIEDTSNSDGAILSVYHAVYNILAHYIQSDNKGTGAEVDTHQLREKLFQADSNAKAAIGHTNMPTESLYLRSAASETVHEVRIPDELGSSLRQWGVPALLEADEDNYTPDTRCELLESESFRSWWESSTSSILSLCGAAGICQAARKLLAGSSTSAPVAYIDCSKLSSALEILQHVVASFTLANDEKCCDVLVTEWKIKQAVSQQDGSTVGPLNLQDCLRITLDIAAANPMTILLDGVLDTDDEKLSDSLIEVVDKSENVVKVLLVTEHDIPLLGCERSSPAAANFHIRNAKAQPSWTDLEATTPPSVHLSEAEQQATLHDAIKSGDIASVVSLIHHTPSLAHTADPKDALSTAVLHNHTDILTYLLNALPSTSSNDALASALLVAALTNHTRCARTLLSHHGINRTATDTALRAAATRGHALMIKQLLAYYYAENAAAATAAAAAATALPLAAQHGHTGAVHALLDVATAAAARNINATISTAVQLAAAGGHAGVVELLLLDRGGGGRLGLLKSSMNIDAAISSMMMAPLPPPLRMAHESKWDSLLRCTSPGWLERKRAGVRGRRTCVVNEGSEDGDDEEKKKKKKKKGAAAAATTTTQTERILAAMLGGGDDDDLSSVEKQLARGDGDVVAAVVGPLLYAQRWSRTTRGRQLLPGRENWWPLQRRQLHALEVAAAAGREAVVGLFLRRREELDIRAEHVGRAFAAAAANGHVRILQQLLPLLGGAETTASASEALEGAVRNGHAETVEFLLEYGAARGRAEVDVRIVLENISSEDSATFVLKLLQLAQERDSEEKLNELRQKALCVAAEHGNVVVLNSILGSGVALENGIFAKAMHAACRPGHTAAVLALINSEAWKLLESDDIEDCLLVAAREGHAELAQCLLPHLNLEKVTEVLTRCVEAAAGNDHLACTQVLMAALTGENCIRAARCAFATAAQNGHADMVRFLLERGANPDKESMTHAMKGCINRFTLHSPRFPCSRVSSGDGWKKGSEVGTRATVRTLLEHGADANAKYQPGESVLHTAVQNCPVEVVEWLIKHGADVKAAATAPSSVFVAVAGRELDSLAVMELLLRAGGQLGPSGESIHPVLAKALEFFDGNIGPYCYRGTLKDPDGRFELAESIRYVLEQGPGAMIRRTLQLLPAEKAADPRYGLLLQMAAADNDTSLAELLLARGVDVNAAGFYYGTALQAAARHDHAVMVSLLLAAGADVNVLQGRYHTPLRAAVAGGHTDIVRTLLSHGADVALSFADDTDSLRTFPLPAASTLRLAVERGHFAAAKLLLDAAATDDNNATTDQQRKSPYEQPQPLLIVAAGRNDVRMVELLVGAGASDINVRGQQMRDGGFRTDGDVSALHAACTQGYVDAVRALLRLGADVDAVVQYETRPPQADRNRNVSQPTTVANRWETRSPLAAAMWMYSGRKQGAAAPVVRELVHAGADVNKPSGHLGFTPLCEAAIMADVEVVEVLVDAGAALYVGGARDNPLGRACAYGRLDVVEYLMEKICGTDIERAACADGMRRAVEMKQHKAIELLLEFMPADQDALLSVVMAGLPSLVRMVLEAGVHVDARDERGRTALLAAAYARNPAVVRMLLERGANVRMKTRLGSSPVTEAFRRAVWDEPFSRDLPSFEEVIRLLVESGADVEDEGPREEANGRKKLAPSRSGIRKTGSALQLAAHLGSEKTVALLLDNGADVNRKCGSLEAPLLVAVEKDHSVIVQLLLERGADCRQVSEKQNTPLHLACRKGSRPCMRLLLRHGADPNARGADHATPLTLATKAVRFKSLNPSEKETCLQVFLKEAPGVRVTEADLLAAAETLDYRANLRLLLDHFVRDIPVSEAVIVTVLKRNFRGNLSEEDRFLIRDLLDHANGIGITATIVQNARNVDTLDFLLTQCGQHRPVYAITPAVLEGCTDTASIFYLLQRDERLVPTQRAACNLFSGIYGPAAAGNVVEQRRLLPRPEISRLRLLRLLWERNPRLSVSQSMLRGARNADELAFLLAKAKENNDLLQELVIDQDTIFEIVTWKGCCHADKLRVLLEFRPDLRLENATMTRLLKSVRMDLSVWAVLLKSQPQLVVTEEVFLWTRLTEEWVELMRECGKDIVFTDKMRKRVETLLPSRSRAALKELVFSLERKERDGDEAVQRH</sequence>
<dbReference type="Pfam" id="PF12796">
    <property type="entry name" value="Ank_2"/>
    <property type="match status" value="6"/>
</dbReference>
<dbReference type="PROSITE" id="PS50088">
    <property type="entry name" value="ANK_REPEAT"/>
    <property type="match status" value="10"/>
</dbReference>
<keyword evidence="6" id="KW-1185">Reference proteome</keyword>
<dbReference type="PROSITE" id="PS50297">
    <property type="entry name" value="ANK_REP_REGION"/>
    <property type="match status" value="10"/>
</dbReference>
<dbReference type="PANTHER" id="PTHR24198">
    <property type="entry name" value="ANKYRIN REPEAT AND PROTEIN KINASE DOMAIN-CONTAINING PROTEIN"/>
    <property type="match status" value="1"/>
</dbReference>
<feature type="repeat" description="ANK" evidence="3">
    <location>
        <begin position="1087"/>
        <end position="1119"/>
    </location>
</feature>
<dbReference type="InterPro" id="IPR036770">
    <property type="entry name" value="Ankyrin_rpt-contain_sf"/>
</dbReference>
<dbReference type="Pfam" id="PF13637">
    <property type="entry name" value="Ank_4"/>
    <property type="match status" value="1"/>
</dbReference>
<dbReference type="InterPro" id="IPR002110">
    <property type="entry name" value="Ankyrin_rpt"/>
</dbReference>
<feature type="repeat" description="ANK" evidence="3">
    <location>
        <begin position="1825"/>
        <end position="1857"/>
    </location>
</feature>
<feature type="repeat" description="ANK" evidence="3">
    <location>
        <begin position="1176"/>
        <end position="1208"/>
    </location>
</feature>
<dbReference type="SMART" id="SM00248">
    <property type="entry name" value="ANK"/>
    <property type="match status" value="28"/>
</dbReference>
<protein>
    <submittedName>
        <fullName evidence="5">Ankyrin-1</fullName>
    </submittedName>
</protein>
<feature type="repeat" description="ANK" evidence="3">
    <location>
        <begin position="1605"/>
        <end position="1637"/>
    </location>
</feature>
<feature type="repeat" description="ANK" evidence="3">
    <location>
        <begin position="1891"/>
        <end position="1923"/>
    </location>
</feature>
<evidence type="ECO:0000256" key="4">
    <source>
        <dbReference type="SAM" id="MobiDB-lite"/>
    </source>
</evidence>
<evidence type="ECO:0000313" key="6">
    <source>
        <dbReference type="Proteomes" id="UP000325902"/>
    </source>
</evidence>
<feature type="repeat" description="ANK" evidence="3">
    <location>
        <begin position="1343"/>
        <end position="1375"/>
    </location>
</feature>
<feature type="region of interest" description="Disordered" evidence="4">
    <location>
        <begin position="1802"/>
        <end position="1822"/>
    </location>
</feature>
<evidence type="ECO:0000256" key="2">
    <source>
        <dbReference type="ARBA" id="ARBA00023043"/>
    </source>
</evidence>
<proteinExistence type="predicted"/>
<dbReference type="EMBL" id="VCHE01000414">
    <property type="protein sequence ID" value="KAB2568525.1"/>
    <property type="molecule type" value="Genomic_DNA"/>
</dbReference>
<dbReference type="PANTHER" id="PTHR24198:SF165">
    <property type="entry name" value="ANKYRIN REPEAT-CONTAINING PROTEIN-RELATED"/>
    <property type="match status" value="1"/>
</dbReference>
<organism evidence="5 6">
    <name type="scientific">Lasiodiplodia theobromae</name>
    <dbReference type="NCBI Taxonomy" id="45133"/>
    <lineage>
        <taxon>Eukaryota</taxon>
        <taxon>Fungi</taxon>
        <taxon>Dikarya</taxon>
        <taxon>Ascomycota</taxon>
        <taxon>Pezizomycotina</taxon>
        <taxon>Dothideomycetes</taxon>
        <taxon>Dothideomycetes incertae sedis</taxon>
        <taxon>Botryosphaeriales</taxon>
        <taxon>Botryosphaeriaceae</taxon>
        <taxon>Lasiodiplodia</taxon>
    </lineage>
</organism>
<feature type="region of interest" description="Disordered" evidence="4">
    <location>
        <begin position="728"/>
        <end position="755"/>
    </location>
</feature>
<reference evidence="5 6" key="1">
    <citation type="journal article" date="2019" name="Sci. Rep.">
        <title>A multi-omics analysis of the grapevine pathogen Lasiodiplodia theobromae reveals that temperature affects the expression of virulence- and pathogenicity-related genes.</title>
        <authorList>
            <person name="Felix C."/>
            <person name="Meneses R."/>
            <person name="Goncalves M.F.M."/>
            <person name="Tilleman L."/>
            <person name="Duarte A.S."/>
            <person name="Jorrin-Novo J.V."/>
            <person name="Van de Peer Y."/>
            <person name="Deforce D."/>
            <person name="Van Nieuwerburgh F."/>
            <person name="Esteves A.C."/>
            <person name="Alves A."/>
        </authorList>
    </citation>
    <scope>NUCLEOTIDE SEQUENCE [LARGE SCALE GENOMIC DNA]</scope>
    <source>
        <strain evidence="5 6">LA-SOL3</strain>
    </source>
</reference>
<gene>
    <name evidence="5" type="primary">ANK1_0</name>
    <name evidence="5" type="ORF">DBV05_g9220</name>
</gene>
<evidence type="ECO:0000313" key="5">
    <source>
        <dbReference type="EMBL" id="KAB2568525.1"/>
    </source>
</evidence>
<feature type="repeat" description="ANK" evidence="3">
    <location>
        <begin position="1507"/>
        <end position="1539"/>
    </location>
</feature>
<feature type="repeat" description="ANK" evidence="3">
    <location>
        <begin position="1376"/>
        <end position="1408"/>
    </location>
</feature>
<dbReference type="OrthoDB" id="539213at2759"/>
<comment type="caution">
    <text evidence="5">The sequence shown here is derived from an EMBL/GenBank/DDBJ whole genome shotgun (WGS) entry which is preliminary data.</text>
</comment>